<dbReference type="Proteomes" id="UP000473323">
    <property type="component" value="Unassembled WGS sequence"/>
</dbReference>
<dbReference type="AlphaFoldDB" id="A0A6L8TEW2"/>
<evidence type="ECO:0000256" key="1">
    <source>
        <dbReference type="ARBA" id="ARBA00004651"/>
    </source>
</evidence>
<feature type="transmembrane region" description="Helical" evidence="8">
    <location>
        <begin position="68"/>
        <end position="89"/>
    </location>
</feature>
<keyword evidence="5 8" id="KW-0812">Transmembrane</keyword>
<sequence>MKKKAFKAAFPYTLPICVGFLFLGMSYGFMMRSKGFSFVYPLCMSFFIYAGSMEFVTANLLLSAFDPVYAFFLTLMVNARHLFYGLSMLEKYKNTGWKKFYLIFGMCDESFTVNCTVEPPEGVDRGWFMFFVNALNQFYWVAGATSGALLGYVIHFNTKGIDFVMTALFVVMFVDQWEDAQDHKPALVGIVCSVICLVIFGSGKFILPSMASIVLCFLGMKKHEEKRKKERIQKSGEYQA</sequence>
<keyword evidence="7 8" id="KW-0472">Membrane</keyword>
<evidence type="ECO:0000313" key="10">
    <source>
        <dbReference type="Proteomes" id="UP000473323"/>
    </source>
</evidence>
<dbReference type="InterPro" id="IPR011606">
    <property type="entry name" value="Brnchd-chn_aa_trnsp_permease"/>
</dbReference>
<accession>A0A6L8TEW2</accession>
<gene>
    <name evidence="9" type="ORF">GT694_11840</name>
</gene>
<comment type="subcellular location">
    <subcellularLocation>
        <location evidence="1">Cell membrane</location>
        <topology evidence="1">Multi-pass membrane protein</topology>
    </subcellularLocation>
</comment>
<dbReference type="PANTHER" id="PTHR34979">
    <property type="entry name" value="INNER MEMBRANE PROTEIN YGAZ"/>
    <property type="match status" value="1"/>
</dbReference>
<dbReference type="GO" id="GO:0005886">
    <property type="term" value="C:plasma membrane"/>
    <property type="evidence" value="ECO:0007669"/>
    <property type="project" value="UniProtKB-SubCell"/>
</dbReference>
<organism evidence="9 10">
    <name type="scientific">Blautia massiliensis</name>
    <name type="common">ex Durand et al. 2017</name>
    <dbReference type="NCBI Taxonomy" id="1737424"/>
    <lineage>
        <taxon>Bacteria</taxon>
        <taxon>Bacillati</taxon>
        <taxon>Bacillota</taxon>
        <taxon>Clostridia</taxon>
        <taxon>Lachnospirales</taxon>
        <taxon>Lachnospiraceae</taxon>
        <taxon>Blautia</taxon>
    </lineage>
</organism>
<feature type="transmembrane region" description="Helical" evidence="8">
    <location>
        <begin position="38"/>
        <end position="62"/>
    </location>
</feature>
<evidence type="ECO:0000256" key="3">
    <source>
        <dbReference type="ARBA" id="ARBA00022448"/>
    </source>
</evidence>
<evidence type="ECO:0000256" key="8">
    <source>
        <dbReference type="SAM" id="Phobius"/>
    </source>
</evidence>
<name>A0A6L8TEW2_9FIRM</name>
<dbReference type="Pfam" id="PF03591">
    <property type="entry name" value="AzlC"/>
    <property type="match status" value="1"/>
</dbReference>
<evidence type="ECO:0000256" key="7">
    <source>
        <dbReference type="ARBA" id="ARBA00023136"/>
    </source>
</evidence>
<keyword evidence="4" id="KW-1003">Cell membrane</keyword>
<dbReference type="GO" id="GO:1903785">
    <property type="term" value="P:L-valine transmembrane transport"/>
    <property type="evidence" value="ECO:0007669"/>
    <property type="project" value="TreeGrafter"/>
</dbReference>
<comment type="caution">
    <text evidence="9">The sequence shown here is derived from an EMBL/GenBank/DDBJ whole genome shotgun (WGS) entry which is preliminary data.</text>
</comment>
<protein>
    <submittedName>
        <fullName evidence="9">Branched-chain amino acid transporter AzlC</fullName>
    </submittedName>
</protein>
<evidence type="ECO:0000256" key="2">
    <source>
        <dbReference type="ARBA" id="ARBA00010735"/>
    </source>
</evidence>
<dbReference type="EMBL" id="WWVT01000018">
    <property type="protein sequence ID" value="MZL62719.1"/>
    <property type="molecule type" value="Genomic_DNA"/>
</dbReference>
<keyword evidence="6 8" id="KW-1133">Transmembrane helix</keyword>
<evidence type="ECO:0000256" key="4">
    <source>
        <dbReference type="ARBA" id="ARBA00022475"/>
    </source>
</evidence>
<feature type="transmembrane region" description="Helical" evidence="8">
    <location>
        <begin position="12"/>
        <end position="31"/>
    </location>
</feature>
<keyword evidence="3" id="KW-0813">Transport</keyword>
<dbReference type="RefSeq" id="WP_059086957.1">
    <property type="nucleotide sequence ID" value="NZ_JADMZR010000013.1"/>
</dbReference>
<feature type="transmembrane region" description="Helical" evidence="8">
    <location>
        <begin position="186"/>
        <end position="219"/>
    </location>
</feature>
<reference evidence="9 10" key="1">
    <citation type="journal article" date="2019" name="Nat. Med.">
        <title>A library of human gut bacterial isolates paired with longitudinal multiomics data enables mechanistic microbiome research.</title>
        <authorList>
            <person name="Poyet M."/>
            <person name="Groussin M."/>
            <person name="Gibbons S.M."/>
            <person name="Avila-Pacheco J."/>
            <person name="Jiang X."/>
            <person name="Kearney S.M."/>
            <person name="Perrotta A.R."/>
            <person name="Berdy B."/>
            <person name="Zhao S."/>
            <person name="Lieberman T.D."/>
            <person name="Swanson P.K."/>
            <person name="Smith M."/>
            <person name="Roesemann S."/>
            <person name="Alexander J.E."/>
            <person name="Rich S.A."/>
            <person name="Livny J."/>
            <person name="Vlamakis H."/>
            <person name="Clish C."/>
            <person name="Bullock K."/>
            <person name="Deik A."/>
            <person name="Scott J."/>
            <person name="Pierce K.A."/>
            <person name="Xavier R.J."/>
            <person name="Alm E.J."/>
        </authorList>
    </citation>
    <scope>NUCLEOTIDE SEQUENCE [LARGE SCALE GENOMIC DNA]</scope>
    <source>
        <strain evidence="9 10">BIOML-A4</strain>
    </source>
</reference>
<dbReference type="PANTHER" id="PTHR34979:SF1">
    <property type="entry name" value="INNER MEMBRANE PROTEIN YGAZ"/>
    <property type="match status" value="1"/>
</dbReference>
<evidence type="ECO:0000256" key="6">
    <source>
        <dbReference type="ARBA" id="ARBA00022989"/>
    </source>
</evidence>
<evidence type="ECO:0000256" key="5">
    <source>
        <dbReference type="ARBA" id="ARBA00022692"/>
    </source>
</evidence>
<comment type="similarity">
    <text evidence="2">Belongs to the AzlC family.</text>
</comment>
<proteinExistence type="inferred from homology"/>
<evidence type="ECO:0000313" key="9">
    <source>
        <dbReference type="EMBL" id="MZL62719.1"/>
    </source>
</evidence>